<sequence length="132" mass="14948">MSAIDTFLFNTPVYTKEQVFDDIKARYKGNERIAFKTDANPFTKEENLKLIIDDGASVITVLHAADAQVADDFEFLSDNATVKPTSFMRLIMNDQNNDYDDITVDLYDFVSSLSTACCYAHGSKKWVHKTTE</sequence>
<evidence type="ECO:0000313" key="2">
    <source>
        <dbReference type="Proteomes" id="UP000659388"/>
    </source>
</evidence>
<comment type="caution">
    <text evidence="1">The sequence shown here is derived from an EMBL/GenBank/DDBJ whole genome shotgun (WGS) entry which is preliminary data.</text>
</comment>
<accession>A0A937F7M1</accession>
<dbReference type="Proteomes" id="UP000659388">
    <property type="component" value="Unassembled WGS sequence"/>
</dbReference>
<gene>
    <name evidence="1" type="ORF">JL102_17330</name>
</gene>
<dbReference type="EMBL" id="JAESIY010000009">
    <property type="protein sequence ID" value="MBL3657917.1"/>
    <property type="molecule type" value="Genomic_DNA"/>
</dbReference>
<name>A0A937F7M1_9BACT</name>
<proteinExistence type="predicted"/>
<protein>
    <submittedName>
        <fullName evidence="1">Uncharacterized protein</fullName>
    </submittedName>
</protein>
<dbReference type="RefSeq" id="WP_202245699.1">
    <property type="nucleotide sequence ID" value="NZ_JAESIY010000009.1"/>
</dbReference>
<evidence type="ECO:0000313" key="1">
    <source>
        <dbReference type="EMBL" id="MBL3657917.1"/>
    </source>
</evidence>
<reference evidence="1" key="1">
    <citation type="submission" date="2021-01" db="EMBL/GenBank/DDBJ databases">
        <title>Fulvivirga kasyanovii gen. nov., sp nov., a novel member of the phylum Bacteroidetes isolated from seawater in a mussel farm.</title>
        <authorList>
            <person name="Zhao L.-H."/>
            <person name="Wang Z.-J."/>
        </authorList>
    </citation>
    <scope>NUCLEOTIDE SEQUENCE</scope>
    <source>
        <strain evidence="1">2943</strain>
    </source>
</reference>
<dbReference type="AlphaFoldDB" id="A0A937F7M1"/>
<keyword evidence="2" id="KW-1185">Reference proteome</keyword>
<organism evidence="1 2">
    <name type="scientific">Fulvivirga sediminis</name>
    <dbReference type="NCBI Taxonomy" id="2803949"/>
    <lineage>
        <taxon>Bacteria</taxon>
        <taxon>Pseudomonadati</taxon>
        <taxon>Bacteroidota</taxon>
        <taxon>Cytophagia</taxon>
        <taxon>Cytophagales</taxon>
        <taxon>Fulvivirgaceae</taxon>
        <taxon>Fulvivirga</taxon>
    </lineage>
</organism>